<evidence type="ECO:0000313" key="20">
    <source>
        <dbReference type="Proteomes" id="UP000030764"/>
    </source>
</evidence>
<comment type="catalytic activity">
    <reaction evidence="15">
        <text>N-terminal L-methionyl-L-glutaminyl-[protein] + acetyl-CoA = N-terminal N(alpha)-acetyl-L-methionyl-L-glutaminyl-[protein] + CoA + H(+)</text>
        <dbReference type="Rhea" id="RHEA:50492"/>
        <dbReference type="Rhea" id="RHEA-COMP:12698"/>
        <dbReference type="Rhea" id="RHEA-COMP:12699"/>
        <dbReference type="ChEBI" id="CHEBI:15378"/>
        <dbReference type="ChEBI" id="CHEBI:57287"/>
        <dbReference type="ChEBI" id="CHEBI:57288"/>
        <dbReference type="ChEBI" id="CHEBI:133361"/>
        <dbReference type="ChEBI" id="CHEBI:133362"/>
        <dbReference type="EC" id="2.3.1.254"/>
    </reaction>
</comment>
<dbReference type="Proteomes" id="UP000030758">
    <property type="component" value="Unassembled WGS sequence"/>
</dbReference>
<dbReference type="InterPro" id="IPR000182">
    <property type="entry name" value="GNAT_dom"/>
</dbReference>
<keyword evidence="1" id="KW-0808">Transferase</keyword>
<evidence type="ECO:0000256" key="16">
    <source>
        <dbReference type="ARBA" id="ARBA00048890"/>
    </source>
</evidence>
<dbReference type="SUPFAM" id="SSF55729">
    <property type="entry name" value="Acyl-CoA N-acyltransferases (Nat)"/>
    <property type="match status" value="1"/>
</dbReference>
<comment type="function">
    <text evidence="12">Catalytic subunit of the NatB complex which catalyzes acetylation of the N-terminal methionine residues of peptides beginning with Met-Asp, Met-Glu, Met-Asn and Met-Gln. Proteins with cell cycle functions are overrepresented in the pool of NatB substrates. Required for maintaining the structure and function of actomyosin fibers and for proper cellular migration.</text>
</comment>
<evidence type="ECO:0000256" key="12">
    <source>
        <dbReference type="ARBA" id="ARBA00046112"/>
    </source>
</evidence>
<evidence type="ECO:0000256" key="3">
    <source>
        <dbReference type="ARBA" id="ARBA00025786"/>
    </source>
</evidence>
<evidence type="ECO:0000256" key="5">
    <source>
        <dbReference type="ARBA" id="ARBA00039120"/>
    </source>
</evidence>
<evidence type="ECO:0000256" key="10">
    <source>
        <dbReference type="ARBA" id="ARBA00042723"/>
    </source>
</evidence>
<dbReference type="GO" id="GO:0031416">
    <property type="term" value="C:NatB complex"/>
    <property type="evidence" value="ECO:0007669"/>
    <property type="project" value="TreeGrafter"/>
</dbReference>
<dbReference type="PROSITE" id="PS51186">
    <property type="entry name" value="GNAT"/>
    <property type="match status" value="1"/>
</dbReference>
<sequence length="177" mass="20611">MTTIRPFETADLFKICKINLDSFTETYNLPFYMQYLLYWPELCLVAENMQGELMAYILGKTEGEGENYHGHITAVSTDPDFRRLGVAGLLMRQLEVVFNRYECYYVDLFVRISNTTAVETYKSLGYVVYRRVIDYYSGENDEDAYDMRKPLLADVAKRSIRPTKAVVPPQELYVEDV</sequence>
<keyword evidence="20" id="KW-1185">Reference proteome</keyword>
<dbReference type="Proteomes" id="UP000030764">
    <property type="component" value="Unassembled WGS sequence"/>
</dbReference>
<feature type="domain" description="N-acetyltransferase" evidence="17">
    <location>
        <begin position="2"/>
        <end position="152"/>
    </location>
</feature>
<dbReference type="Pfam" id="PF00583">
    <property type="entry name" value="Acetyltransf_1"/>
    <property type="match status" value="1"/>
</dbReference>
<evidence type="ECO:0000256" key="7">
    <source>
        <dbReference type="ARBA" id="ARBA00041220"/>
    </source>
</evidence>
<gene>
    <name evidence="18" type="ORF">M513_07323</name>
    <name evidence="19" type="ORF">M514_07323</name>
</gene>
<evidence type="ECO:0000256" key="1">
    <source>
        <dbReference type="ARBA" id="ARBA00022679"/>
    </source>
</evidence>
<organism evidence="19">
    <name type="scientific">Trichuris suis</name>
    <name type="common">pig whipworm</name>
    <dbReference type="NCBI Taxonomy" id="68888"/>
    <lineage>
        <taxon>Eukaryota</taxon>
        <taxon>Metazoa</taxon>
        <taxon>Ecdysozoa</taxon>
        <taxon>Nematoda</taxon>
        <taxon>Enoplea</taxon>
        <taxon>Dorylaimia</taxon>
        <taxon>Trichinellida</taxon>
        <taxon>Trichuridae</taxon>
        <taxon>Trichuris</taxon>
    </lineage>
</organism>
<evidence type="ECO:0000313" key="18">
    <source>
        <dbReference type="EMBL" id="KFD51796.1"/>
    </source>
</evidence>
<keyword evidence="2" id="KW-0012">Acyltransferase</keyword>
<evidence type="ECO:0000256" key="2">
    <source>
        <dbReference type="ARBA" id="ARBA00023315"/>
    </source>
</evidence>
<protein>
    <recommendedName>
        <fullName evidence="6">N-alpha-acetyltransferase 20</fullName>
        <ecNumber evidence="5">2.3.1.254</ecNumber>
    </recommendedName>
    <alternativeName>
        <fullName evidence="10">Methionine N-acetyltransferase</fullName>
    </alternativeName>
    <alternativeName>
        <fullName evidence="7">N-acetyltransferase 5</fullName>
    </alternativeName>
    <alternativeName>
        <fullName evidence="11">N-terminal acetyltransferase B complex catalytic subunit NAA20</fullName>
    </alternativeName>
    <alternativeName>
        <fullName evidence="9">N-terminal acetyltransferase B complex catalytic subunit NAT5</fullName>
    </alternativeName>
    <alternativeName>
        <fullName evidence="8">NatB catalytic subunit</fullName>
    </alternativeName>
</protein>
<dbReference type="PANTHER" id="PTHR45910">
    <property type="entry name" value="N-ALPHA-ACETYLTRANSFERASE 20"/>
    <property type="match status" value="1"/>
</dbReference>
<dbReference type="AlphaFoldDB" id="A0A085NFU2"/>
<dbReference type="EC" id="2.3.1.254" evidence="5"/>
<accession>A0A085NFU2</accession>
<evidence type="ECO:0000256" key="6">
    <source>
        <dbReference type="ARBA" id="ARBA00039529"/>
    </source>
</evidence>
<comment type="catalytic activity">
    <reaction evidence="16">
        <text>N-terminal L-methionyl-L-glutamyl-[protein] + acetyl-CoA = N-terminal N(alpha)-acetyl-L-methionyl-L-glutamyl-[protein] + CoA + H(+)</text>
        <dbReference type="Rhea" id="RHEA:50488"/>
        <dbReference type="Rhea" id="RHEA-COMP:12696"/>
        <dbReference type="Rhea" id="RHEA-COMP:12697"/>
        <dbReference type="ChEBI" id="CHEBI:15378"/>
        <dbReference type="ChEBI" id="CHEBI:57287"/>
        <dbReference type="ChEBI" id="CHEBI:57288"/>
        <dbReference type="ChEBI" id="CHEBI:133359"/>
        <dbReference type="ChEBI" id="CHEBI:133360"/>
        <dbReference type="EC" id="2.3.1.254"/>
    </reaction>
</comment>
<evidence type="ECO:0000256" key="8">
    <source>
        <dbReference type="ARBA" id="ARBA00042295"/>
    </source>
</evidence>
<dbReference type="GO" id="GO:0120518">
    <property type="term" value="F:protein N-terminal-methionine acetyltransferase activity"/>
    <property type="evidence" value="ECO:0007669"/>
    <property type="project" value="UniProtKB-EC"/>
</dbReference>
<evidence type="ECO:0000256" key="15">
    <source>
        <dbReference type="ARBA" id="ARBA00048177"/>
    </source>
</evidence>
<reference evidence="19 20" key="1">
    <citation type="journal article" date="2014" name="Nat. Genet.">
        <title>Genome and transcriptome of the porcine whipworm Trichuris suis.</title>
        <authorList>
            <person name="Jex A.R."/>
            <person name="Nejsum P."/>
            <person name="Schwarz E.M."/>
            <person name="Hu L."/>
            <person name="Young N.D."/>
            <person name="Hall R.S."/>
            <person name="Korhonen P.K."/>
            <person name="Liao S."/>
            <person name="Thamsborg S."/>
            <person name="Xia J."/>
            <person name="Xu P."/>
            <person name="Wang S."/>
            <person name="Scheerlinck J.P."/>
            <person name="Hofmann A."/>
            <person name="Sternberg P.W."/>
            <person name="Wang J."/>
            <person name="Gasser R.B."/>
        </authorList>
    </citation>
    <scope>NUCLEOTIDE SEQUENCE [LARGE SCALE GENOMIC DNA]</scope>
    <source>
        <strain evidence="19">DCEP-RM93F</strain>
        <strain evidence="18">DCEP-RM93M</strain>
    </source>
</reference>
<proteinExistence type="inferred from homology"/>
<dbReference type="EMBL" id="KL363235">
    <property type="protein sequence ID" value="KFD51796.1"/>
    <property type="molecule type" value="Genomic_DNA"/>
</dbReference>
<dbReference type="CDD" id="cd04301">
    <property type="entry name" value="NAT_SF"/>
    <property type="match status" value="1"/>
</dbReference>
<comment type="catalytic activity">
    <reaction evidence="14">
        <text>N-terminal L-methionyl-L-asparaginyl-[protein] + acetyl-CoA = N-terminal N(alpha)-acetyl-L-methionyl-L-asparaginyl-[protein] + CoA + H(+)</text>
        <dbReference type="Rhea" id="RHEA:50484"/>
        <dbReference type="Rhea" id="RHEA-COMP:12694"/>
        <dbReference type="Rhea" id="RHEA-COMP:12695"/>
        <dbReference type="ChEBI" id="CHEBI:15378"/>
        <dbReference type="ChEBI" id="CHEBI:57287"/>
        <dbReference type="ChEBI" id="CHEBI:57288"/>
        <dbReference type="ChEBI" id="CHEBI:133356"/>
        <dbReference type="ChEBI" id="CHEBI:133358"/>
        <dbReference type="EC" id="2.3.1.254"/>
    </reaction>
</comment>
<dbReference type="OrthoDB" id="10264728at2759"/>
<dbReference type="InterPro" id="IPR016181">
    <property type="entry name" value="Acyl_CoA_acyltransferase"/>
</dbReference>
<comment type="catalytic activity">
    <reaction evidence="13">
        <text>N-terminal L-methionyl-L-aspartyl-[protein] + acetyl-CoA = N-terminal N(alpha)-acetyl-L-methionyl-L-aspartyl-[protein] + CoA + H(+)</text>
        <dbReference type="Rhea" id="RHEA:50480"/>
        <dbReference type="Rhea" id="RHEA-COMP:12692"/>
        <dbReference type="Rhea" id="RHEA-COMP:12693"/>
        <dbReference type="ChEBI" id="CHEBI:15378"/>
        <dbReference type="ChEBI" id="CHEBI:57287"/>
        <dbReference type="ChEBI" id="CHEBI:57288"/>
        <dbReference type="ChEBI" id="CHEBI:133045"/>
        <dbReference type="ChEBI" id="CHEBI:133063"/>
        <dbReference type="EC" id="2.3.1.254"/>
    </reaction>
</comment>
<dbReference type="InterPro" id="IPR051646">
    <property type="entry name" value="NatB_acetyltransferase_subunit"/>
</dbReference>
<evidence type="ECO:0000313" key="19">
    <source>
        <dbReference type="EMBL" id="KFD68338.1"/>
    </source>
</evidence>
<dbReference type="PANTHER" id="PTHR45910:SF1">
    <property type="entry name" value="N-ALPHA-ACETYLTRANSFERASE 20"/>
    <property type="match status" value="1"/>
</dbReference>
<evidence type="ECO:0000256" key="11">
    <source>
        <dbReference type="ARBA" id="ARBA00042743"/>
    </source>
</evidence>
<evidence type="ECO:0000256" key="13">
    <source>
        <dbReference type="ARBA" id="ARBA00047385"/>
    </source>
</evidence>
<evidence type="ECO:0000259" key="17">
    <source>
        <dbReference type="PROSITE" id="PS51186"/>
    </source>
</evidence>
<comment type="subunit">
    <text evidence="4">Component of the N-terminal acetyltransferase B (NatB) complex which is composed of NAA20 and NAA25.</text>
</comment>
<evidence type="ECO:0000256" key="14">
    <source>
        <dbReference type="ARBA" id="ARBA00047402"/>
    </source>
</evidence>
<evidence type="ECO:0000256" key="4">
    <source>
        <dbReference type="ARBA" id="ARBA00038748"/>
    </source>
</evidence>
<dbReference type="EMBL" id="KL367505">
    <property type="protein sequence ID" value="KFD68338.1"/>
    <property type="molecule type" value="Genomic_DNA"/>
</dbReference>
<name>A0A085NFU2_9BILA</name>
<dbReference type="Gene3D" id="3.40.630.30">
    <property type="match status" value="1"/>
</dbReference>
<comment type="similarity">
    <text evidence="3">Belongs to the acetyltransferase family. ARD1 subfamily.</text>
</comment>
<evidence type="ECO:0000256" key="9">
    <source>
        <dbReference type="ARBA" id="ARBA00042702"/>
    </source>
</evidence>